<keyword evidence="1" id="KW-0812">Transmembrane</keyword>
<proteinExistence type="predicted"/>
<accession>A0A1Q5TSJ8</accession>
<evidence type="ECO:0000313" key="2">
    <source>
        <dbReference type="EMBL" id="OKP03194.1"/>
    </source>
</evidence>
<evidence type="ECO:0000313" key="3">
    <source>
        <dbReference type="Proteomes" id="UP000186277"/>
    </source>
</evidence>
<sequence>MPLFIILLKTNLLAISLLFLTFIYLNNLSFLSPNN</sequence>
<dbReference type="AlphaFoldDB" id="A0A1Q5TSJ8"/>
<keyword evidence="1" id="KW-0472">Membrane</keyword>
<name>A0A1Q5TSJ8_9GAMM</name>
<organism evidence="2 3">
    <name type="scientific">Xenorhabdus thuongxuanensis</name>
    <dbReference type="NCBI Taxonomy" id="1873484"/>
    <lineage>
        <taxon>Bacteria</taxon>
        <taxon>Pseudomonadati</taxon>
        <taxon>Pseudomonadota</taxon>
        <taxon>Gammaproteobacteria</taxon>
        <taxon>Enterobacterales</taxon>
        <taxon>Morganellaceae</taxon>
        <taxon>Xenorhabdus</taxon>
    </lineage>
</organism>
<dbReference type="Proteomes" id="UP000186277">
    <property type="component" value="Unassembled WGS sequence"/>
</dbReference>
<dbReference type="EMBL" id="MKGR01000027">
    <property type="protein sequence ID" value="OKP03194.1"/>
    <property type="molecule type" value="Genomic_DNA"/>
</dbReference>
<feature type="transmembrane region" description="Helical" evidence="1">
    <location>
        <begin position="12"/>
        <end position="31"/>
    </location>
</feature>
<comment type="caution">
    <text evidence="2">The sequence shown here is derived from an EMBL/GenBank/DDBJ whole genome shotgun (WGS) entry which is preliminary data.</text>
</comment>
<gene>
    <name evidence="2" type="ORF">Xentx_03042</name>
</gene>
<keyword evidence="1" id="KW-1133">Transmembrane helix</keyword>
<evidence type="ECO:0000256" key="1">
    <source>
        <dbReference type="SAM" id="Phobius"/>
    </source>
</evidence>
<reference evidence="2 3" key="1">
    <citation type="submission" date="2016-09" db="EMBL/GenBank/DDBJ databases">
        <title>Xenorhabdus thuongxuanensis sp. nov. and Xenorhabdus eapokensis sp. nov., isolated from Steinernema species.</title>
        <authorList>
            <person name="Kaempfer P."/>
            <person name="Tobias N.J."/>
            <person name="Phan Ke L."/>
            <person name="Bode H.B."/>
            <person name="Glaeser S.P."/>
        </authorList>
    </citation>
    <scope>NUCLEOTIDE SEQUENCE [LARGE SCALE GENOMIC DNA]</scope>
    <source>
        <strain evidence="2 3">30TX1</strain>
    </source>
</reference>
<protein>
    <submittedName>
        <fullName evidence="2">Uncharacterized protein</fullName>
    </submittedName>
</protein>
<keyword evidence="3" id="KW-1185">Reference proteome</keyword>